<dbReference type="InterPro" id="IPR029068">
    <property type="entry name" value="Glyas_Bleomycin-R_OHBP_Dase"/>
</dbReference>
<dbReference type="GO" id="GO:0046872">
    <property type="term" value="F:metal ion binding"/>
    <property type="evidence" value="ECO:0007669"/>
    <property type="project" value="UniProtKB-KW"/>
</dbReference>
<protein>
    <recommendedName>
        <fullName evidence="2">VOC domain-containing protein</fullName>
    </recommendedName>
</protein>
<dbReference type="InterPro" id="IPR037523">
    <property type="entry name" value="VOC_core"/>
</dbReference>
<dbReference type="CDD" id="cd06587">
    <property type="entry name" value="VOC"/>
    <property type="match status" value="1"/>
</dbReference>
<evidence type="ECO:0000313" key="4">
    <source>
        <dbReference type="Proteomes" id="UP000008366"/>
    </source>
</evidence>
<dbReference type="PANTHER" id="PTHR43048:SF5">
    <property type="entry name" value="BLR5325 PROTEIN"/>
    <property type="match status" value="1"/>
</dbReference>
<dbReference type="GO" id="GO:0046491">
    <property type="term" value="P:L-methylmalonyl-CoA metabolic process"/>
    <property type="evidence" value="ECO:0007669"/>
    <property type="project" value="TreeGrafter"/>
</dbReference>
<evidence type="ECO:0000259" key="2">
    <source>
        <dbReference type="PROSITE" id="PS51819"/>
    </source>
</evidence>
<dbReference type="Pfam" id="PF00903">
    <property type="entry name" value="Glyoxalase"/>
    <property type="match status" value="1"/>
</dbReference>
<evidence type="ECO:0000313" key="3">
    <source>
        <dbReference type="EMBL" id="GAB97963.1"/>
    </source>
</evidence>
<dbReference type="AlphaFoldDB" id="K6VP25"/>
<proteinExistence type="predicted"/>
<dbReference type="PROSITE" id="PS51819">
    <property type="entry name" value="VOC"/>
    <property type="match status" value="1"/>
</dbReference>
<dbReference type="InterPro" id="IPR051785">
    <property type="entry name" value="MMCE/EMCE_epimerase"/>
</dbReference>
<sequence>MAPISFSHIAINCADPIRTESFYCRHFGFERSRVYLPGEHQVVMIRLGDAQLELFPANGSAPIPRPEKDGYEFAGVRHICLQVHDLDAVLAAMGEEAQISLGPLDMGQFIPGMRAVWLHDPDGNIVELNEGYRDELDPPAFDPTLRVT</sequence>
<evidence type="ECO:0000256" key="1">
    <source>
        <dbReference type="ARBA" id="ARBA00022723"/>
    </source>
</evidence>
<keyword evidence="1" id="KW-0479">Metal-binding</keyword>
<feature type="domain" description="VOC" evidence="2">
    <location>
        <begin position="5"/>
        <end position="131"/>
    </location>
</feature>
<dbReference type="STRING" id="1184609.KILIM_090_00160"/>
<accession>K6VP25</accession>
<dbReference type="GO" id="GO:0004493">
    <property type="term" value="F:methylmalonyl-CoA epimerase activity"/>
    <property type="evidence" value="ECO:0007669"/>
    <property type="project" value="TreeGrafter"/>
</dbReference>
<keyword evidence="4" id="KW-1185">Reference proteome</keyword>
<dbReference type="PANTHER" id="PTHR43048">
    <property type="entry name" value="METHYLMALONYL-COA EPIMERASE"/>
    <property type="match status" value="1"/>
</dbReference>
<dbReference type="eggNOG" id="COG0346">
    <property type="taxonomic scope" value="Bacteria"/>
</dbReference>
<organism evidence="3 4">
    <name type="scientific">Kineosphaera limosa NBRC 100340</name>
    <dbReference type="NCBI Taxonomy" id="1184609"/>
    <lineage>
        <taxon>Bacteria</taxon>
        <taxon>Bacillati</taxon>
        <taxon>Actinomycetota</taxon>
        <taxon>Actinomycetes</taxon>
        <taxon>Micrococcales</taxon>
        <taxon>Dermatophilaceae</taxon>
        <taxon>Kineosphaera</taxon>
    </lineage>
</organism>
<dbReference type="Proteomes" id="UP000008366">
    <property type="component" value="Unassembled WGS sequence"/>
</dbReference>
<gene>
    <name evidence="3" type="ORF">KILIM_090_00160</name>
</gene>
<dbReference type="Gene3D" id="3.10.180.10">
    <property type="entry name" value="2,3-Dihydroxybiphenyl 1,2-Dioxygenase, domain 1"/>
    <property type="match status" value="1"/>
</dbReference>
<dbReference type="RefSeq" id="WP_006594495.1">
    <property type="nucleotide sequence ID" value="NZ_BAHD01000090.1"/>
</dbReference>
<comment type="caution">
    <text evidence="3">The sequence shown here is derived from an EMBL/GenBank/DDBJ whole genome shotgun (WGS) entry which is preliminary data.</text>
</comment>
<dbReference type="SUPFAM" id="SSF54593">
    <property type="entry name" value="Glyoxalase/Bleomycin resistance protein/Dihydroxybiphenyl dioxygenase"/>
    <property type="match status" value="1"/>
</dbReference>
<name>K6VP25_9MICO</name>
<dbReference type="EMBL" id="BAHD01000090">
    <property type="protein sequence ID" value="GAB97963.1"/>
    <property type="molecule type" value="Genomic_DNA"/>
</dbReference>
<dbReference type="OrthoDB" id="115162at2"/>
<dbReference type="InterPro" id="IPR004360">
    <property type="entry name" value="Glyas_Fos-R_dOase_dom"/>
</dbReference>
<reference evidence="3 4" key="1">
    <citation type="submission" date="2012-08" db="EMBL/GenBank/DDBJ databases">
        <title>Whole genome shotgun sequence of Kineosphaera limosa NBRC 100340.</title>
        <authorList>
            <person name="Yoshida I."/>
            <person name="Isaki S."/>
            <person name="Hosoyama A."/>
            <person name="Tsuchikane K."/>
            <person name="Katsumata H."/>
            <person name="Ando Y."/>
            <person name="Ohji S."/>
            <person name="Hamada M."/>
            <person name="Tamura T."/>
            <person name="Yamazoe A."/>
            <person name="Yamazaki S."/>
            <person name="Fujita N."/>
        </authorList>
    </citation>
    <scope>NUCLEOTIDE SEQUENCE [LARGE SCALE GENOMIC DNA]</scope>
    <source>
        <strain evidence="3 4">NBRC 100340</strain>
    </source>
</reference>